<keyword evidence="2" id="KW-1185">Reference proteome</keyword>
<proteinExistence type="predicted"/>
<accession>A0A5N5N205</accession>
<sequence length="108" mass="12622">MSFYLAKADDGYAIEEFKQLPMPDQEKLVEELSNQLHRHVLVAKLFDESEEAYKLRCFAELHMKLRSDTSQGFNNEFRRKNSIRGSSFTAFKLIMLNPAVLRSKPHRS</sequence>
<evidence type="ECO:0000313" key="2">
    <source>
        <dbReference type="Proteomes" id="UP000326939"/>
    </source>
</evidence>
<name>A0A5N5N205_9ROSI</name>
<evidence type="ECO:0000313" key="1">
    <source>
        <dbReference type="EMBL" id="KAB5561550.1"/>
    </source>
</evidence>
<dbReference type="Proteomes" id="UP000326939">
    <property type="component" value="Chromosome 4"/>
</dbReference>
<reference evidence="2" key="1">
    <citation type="journal article" date="2019" name="Gigascience">
        <title>De novo genome assembly of the endangered Acer yangbiense, a plant species with extremely small populations endemic to Yunnan Province, China.</title>
        <authorList>
            <person name="Yang J."/>
            <person name="Wariss H.M."/>
            <person name="Tao L."/>
            <person name="Zhang R."/>
            <person name="Yun Q."/>
            <person name="Hollingsworth P."/>
            <person name="Dao Z."/>
            <person name="Luo G."/>
            <person name="Guo H."/>
            <person name="Ma Y."/>
            <person name="Sun W."/>
        </authorList>
    </citation>
    <scope>NUCLEOTIDE SEQUENCE [LARGE SCALE GENOMIC DNA]</scope>
    <source>
        <strain evidence="2">cv. br00</strain>
    </source>
</reference>
<gene>
    <name evidence="1" type="ORF">DKX38_006507</name>
</gene>
<protein>
    <submittedName>
        <fullName evidence="1">Uncharacterized protein</fullName>
    </submittedName>
</protein>
<comment type="caution">
    <text evidence="1">The sequence shown here is derived from an EMBL/GenBank/DDBJ whole genome shotgun (WGS) entry which is preliminary data.</text>
</comment>
<organism evidence="1 2">
    <name type="scientific">Salix brachista</name>
    <dbReference type="NCBI Taxonomy" id="2182728"/>
    <lineage>
        <taxon>Eukaryota</taxon>
        <taxon>Viridiplantae</taxon>
        <taxon>Streptophyta</taxon>
        <taxon>Embryophyta</taxon>
        <taxon>Tracheophyta</taxon>
        <taxon>Spermatophyta</taxon>
        <taxon>Magnoliopsida</taxon>
        <taxon>eudicotyledons</taxon>
        <taxon>Gunneridae</taxon>
        <taxon>Pentapetalae</taxon>
        <taxon>rosids</taxon>
        <taxon>fabids</taxon>
        <taxon>Malpighiales</taxon>
        <taxon>Salicaceae</taxon>
        <taxon>Saliceae</taxon>
        <taxon>Salix</taxon>
    </lineage>
</organism>
<dbReference type="AlphaFoldDB" id="A0A5N5N205"/>
<dbReference type="EMBL" id="VDCV01000004">
    <property type="protein sequence ID" value="KAB5561550.1"/>
    <property type="molecule type" value="Genomic_DNA"/>
</dbReference>